<dbReference type="CDD" id="cd06401">
    <property type="entry name" value="PB1_TFG"/>
    <property type="match status" value="1"/>
</dbReference>
<dbReference type="OrthoDB" id="1594986at2759"/>
<dbReference type="GO" id="GO:0048208">
    <property type="term" value="P:COPII vesicle coating"/>
    <property type="evidence" value="ECO:0007669"/>
    <property type="project" value="InterPro"/>
</dbReference>
<evidence type="ECO:0000259" key="2">
    <source>
        <dbReference type="PROSITE" id="PS51745"/>
    </source>
</evidence>
<comment type="caution">
    <text evidence="3">The sequence shown here is derived from an EMBL/GenBank/DDBJ whole genome shotgun (WGS) entry which is preliminary data.</text>
</comment>
<dbReference type="InterPro" id="IPR034857">
    <property type="entry name" value="PB1_TFG"/>
</dbReference>
<proteinExistence type="predicted"/>
<organism evidence="3 4">
    <name type="scientific">Amphibalanus amphitrite</name>
    <name type="common">Striped barnacle</name>
    <name type="synonym">Balanus amphitrite</name>
    <dbReference type="NCBI Taxonomy" id="1232801"/>
    <lineage>
        <taxon>Eukaryota</taxon>
        <taxon>Metazoa</taxon>
        <taxon>Ecdysozoa</taxon>
        <taxon>Arthropoda</taxon>
        <taxon>Crustacea</taxon>
        <taxon>Multicrustacea</taxon>
        <taxon>Cirripedia</taxon>
        <taxon>Thoracica</taxon>
        <taxon>Thoracicalcarea</taxon>
        <taxon>Balanomorpha</taxon>
        <taxon>Balanoidea</taxon>
        <taxon>Balanidae</taxon>
        <taxon>Amphibalaninae</taxon>
        <taxon>Amphibalanus</taxon>
    </lineage>
</organism>
<dbReference type="SUPFAM" id="SSF54277">
    <property type="entry name" value="CAD &amp; PB1 domains"/>
    <property type="match status" value="1"/>
</dbReference>
<name>A0A6A4WVN9_AMPAM</name>
<dbReference type="SMART" id="SM00666">
    <property type="entry name" value="PB1"/>
    <property type="match status" value="1"/>
</dbReference>
<gene>
    <name evidence="3" type="primary">TFG</name>
    <name evidence="3" type="ORF">FJT64_002425</name>
</gene>
<dbReference type="GO" id="GO:0070971">
    <property type="term" value="C:endoplasmic reticulum exit site"/>
    <property type="evidence" value="ECO:0007669"/>
    <property type="project" value="TreeGrafter"/>
</dbReference>
<evidence type="ECO:0000313" key="3">
    <source>
        <dbReference type="EMBL" id="KAF0306398.1"/>
    </source>
</evidence>
<dbReference type="AlphaFoldDB" id="A0A6A4WVN9"/>
<dbReference type="GO" id="GO:0042802">
    <property type="term" value="F:identical protein binding"/>
    <property type="evidence" value="ECO:0007669"/>
    <property type="project" value="InterPro"/>
</dbReference>
<reference evidence="3 4" key="1">
    <citation type="submission" date="2019-07" db="EMBL/GenBank/DDBJ databases">
        <title>Draft genome assembly of a fouling barnacle, Amphibalanus amphitrite (Darwin, 1854): The first reference genome for Thecostraca.</title>
        <authorList>
            <person name="Kim W."/>
        </authorList>
    </citation>
    <scope>NUCLEOTIDE SEQUENCE [LARGE SCALE GENOMIC DNA]</scope>
    <source>
        <strain evidence="3">SNU_AA5</strain>
        <tissue evidence="3">Soma without cirri and trophi</tissue>
    </source>
</reference>
<evidence type="ECO:0000256" key="1">
    <source>
        <dbReference type="SAM" id="MobiDB-lite"/>
    </source>
</evidence>
<feature type="domain" description="PB1" evidence="2">
    <location>
        <begin position="17"/>
        <end position="98"/>
    </location>
</feature>
<dbReference type="PANTHER" id="PTHR15335">
    <property type="entry name" value="PROTEIN TFG"/>
    <property type="match status" value="1"/>
</dbReference>
<dbReference type="EMBL" id="VIIS01000670">
    <property type="protein sequence ID" value="KAF0306398.1"/>
    <property type="molecule type" value="Genomic_DNA"/>
</dbReference>
<dbReference type="PROSITE" id="PS51745">
    <property type="entry name" value="PB1"/>
    <property type="match status" value="1"/>
</dbReference>
<dbReference type="Gene3D" id="3.10.20.90">
    <property type="entry name" value="Phosphatidylinositol 3-kinase Catalytic Subunit, Chain A, domain 1"/>
    <property type="match status" value="1"/>
</dbReference>
<dbReference type="Proteomes" id="UP000440578">
    <property type="component" value="Unassembled WGS sequence"/>
</dbReference>
<feature type="compositionally biased region" description="Low complexity" evidence="1">
    <location>
        <begin position="145"/>
        <end position="155"/>
    </location>
</feature>
<accession>A0A6A4WVN9</accession>
<keyword evidence="4" id="KW-1185">Reference proteome</keyword>
<dbReference type="InterPro" id="IPR053793">
    <property type="entry name" value="PB1-like"/>
</dbReference>
<dbReference type="InterPro" id="IPR033512">
    <property type="entry name" value="TFG"/>
</dbReference>
<dbReference type="InterPro" id="IPR000270">
    <property type="entry name" value="PB1_dom"/>
</dbReference>
<dbReference type="PANTHER" id="PTHR15335:SF7">
    <property type="entry name" value="PROTEIN TFG"/>
    <property type="match status" value="1"/>
</dbReference>
<protein>
    <submittedName>
        <fullName evidence="3">Protein TFG</fullName>
    </submittedName>
</protein>
<sequence>MDNETKKTSSFPDLDGKVIIKVQLGNDIRRIPIHNEEITYDELVLMMQRVFRGNINNNDDILIKYKDEDGDLITIFDSSDLAFAIQCSRILKITLFVNGRPGPMEGQQVQLVRRELRQLRERIDRLLESLESQELSGGRQRRGSTDSSPPSTPATKRSGWIFECVHAGLDMFH</sequence>
<dbReference type="Pfam" id="PF00564">
    <property type="entry name" value="PB1"/>
    <property type="match status" value="1"/>
</dbReference>
<evidence type="ECO:0000313" key="4">
    <source>
        <dbReference type="Proteomes" id="UP000440578"/>
    </source>
</evidence>
<feature type="region of interest" description="Disordered" evidence="1">
    <location>
        <begin position="132"/>
        <end position="156"/>
    </location>
</feature>